<name>A0A9I9E8T8_CUCME</name>
<organism evidence="1">
    <name type="scientific">Cucumis melo</name>
    <name type="common">Muskmelon</name>
    <dbReference type="NCBI Taxonomy" id="3656"/>
    <lineage>
        <taxon>Eukaryota</taxon>
        <taxon>Viridiplantae</taxon>
        <taxon>Streptophyta</taxon>
        <taxon>Embryophyta</taxon>
        <taxon>Tracheophyta</taxon>
        <taxon>Spermatophyta</taxon>
        <taxon>Magnoliopsida</taxon>
        <taxon>eudicotyledons</taxon>
        <taxon>Gunneridae</taxon>
        <taxon>Pentapetalae</taxon>
        <taxon>rosids</taxon>
        <taxon>fabids</taxon>
        <taxon>Cucurbitales</taxon>
        <taxon>Cucurbitaceae</taxon>
        <taxon>Benincaseae</taxon>
        <taxon>Cucumis</taxon>
    </lineage>
</organism>
<dbReference type="EnsemblPlants" id="MELO3C030352.2.1">
    <property type="protein sequence ID" value="MELO3C030352.2.1"/>
    <property type="gene ID" value="MELO3C030352.2"/>
</dbReference>
<proteinExistence type="predicted"/>
<dbReference type="Gramene" id="MELO3C030352.2.1">
    <property type="protein sequence ID" value="MELO3C030352.2.1"/>
    <property type="gene ID" value="MELO3C030352.2"/>
</dbReference>
<sequence length="143" mass="16245">MGKKTAGKFLSHGNQTSSCAVLERTTKKCIMIYFWLQKAAVQCYSVLFFKMTNVTLYFNDTSPSTKRKLYFNVGNNGGLSSFANPRYSKFRVRFIRAGQSGPSLLKCDNNHIYMSSVLNSITYGVKIFTMLAHRQVRMRVVPS</sequence>
<protein>
    <submittedName>
        <fullName evidence="1">Uncharacterized protein</fullName>
    </submittedName>
</protein>
<reference evidence="1" key="1">
    <citation type="submission" date="2023-03" db="UniProtKB">
        <authorList>
            <consortium name="EnsemblPlants"/>
        </authorList>
    </citation>
    <scope>IDENTIFICATION</scope>
</reference>
<accession>A0A9I9E8T8</accession>
<dbReference type="AlphaFoldDB" id="A0A9I9E8T8"/>
<evidence type="ECO:0000313" key="1">
    <source>
        <dbReference type="EnsemblPlants" id="MELO3C030352.2.1"/>
    </source>
</evidence>